<dbReference type="SMART" id="SM00054">
    <property type="entry name" value="EFh"/>
    <property type="match status" value="3"/>
</dbReference>
<feature type="domain" description="EF-hand" evidence="4">
    <location>
        <begin position="55"/>
        <end position="82"/>
    </location>
</feature>
<dbReference type="Pfam" id="PF13499">
    <property type="entry name" value="EF-hand_7"/>
    <property type="match status" value="1"/>
</dbReference>
<keyword evidence="2" id="KW-0677">Repeat</keyword>
<feature type="domain" description="EF-hand" evidence="4">
    <location>
        <begin position="84"/>
        <end position="119"/>
    </location>
</feature>
<evidence type="ECO:0000256" key="1">
    <source>
        <dbReference type="ARBA" id="ARBA00022723"/>
    </source>
</evidence>
<dbReference type="InterPro" id="IPR011992">
    <property type="entry name" value="EF-hand-dom_pair"/>
</dbReference>
<sequence length="159" mass="17890">MGQGQGKDLGGRLTRKDIERLQRRFIRMASNGSKVQIAAFESMVELGGNPFVPHIFRLFDTSGDGALSLEEFTRALEYFGQLDDLEEQYKFAFRIYDADGDGLISSEELFNVLQALMGSTYPDAQLEQFDRDGDGKLDPEEFKSLLSRTDLANKFSLSL</sequence>
<name>A0A2J8ABL1_9CHLO</name>
<dbReference type="AlphaFoldDB" id="A0A2J8ABL1"/>
<dbReference type="InterPro" id="IPR002048">
    <property type="entry name" value="EF_hand_dom"/>
</dbReference>
<proteinExistence type="predicted"/>
<comment type="caution">
    <text evidence="5">The sequence shown here is derived from an EMBL/GenBank/DDBJ whole genome shotgun (WGS) entry which is preliminary data.</text>
</comment>
<dbReference type="CDD" id="cd00051">
    <property type="entry name" value="EFh"/>
    <property type="match status" value="2"/>
</dbReference>
<dbReference type="SUPFAM" id="SSF47473">
    <property type="entry name" value="EF-hand"/>
    <property type="match status" value="1"/>
</dbReference>
<reference evidence="5 6" key="1">
    <citation type="journal article" date="2017" name="Mol. Biol. Evol.">
        <title>The 4-celled Tetrabaena socialis nuclear genome reveals the essential components for genetic control of cell number at the origin of multicellularity in the volvocine lineage.</title>
        <authorList>
            <person name="Featherston J."/>
            <person name="Arakaki Y."/>
            <person name="Hanschen E.R."/>
            <person name="Ferris P.J."/>
            <person name="Michod R.E."/>
            <person name="Olson B.J.S.C."/>
            <person name="Nozaki H."/>
            <person name="Durand P.M."/>
        </authorList>
    </citation>
    <scope>NUCLEOTIDE SEQUENCE [LARGE SCALE GENOMIC DNA]</scope>
    <source>
        <strain evidence="5 6">NIES-571</strain>
    </source>
</reference>
<dbReference type="Gene3D" id="1.10.238.10">
    <property type="entry name" value="EF-hand"/>
    <property type="match status" value="1"/>
</dbReference>
<dbReference type="InterPro" id="IPR018247">
    <property type="entry name" value="EF_Hand_1_Ca_BS"/>
</dbReference>
<gene>
    <name evidence="5" type="ORF">TSOC_003433</name>
</gene>
<evidence type="ECO:0000259" key="4">
    <source>
        <dbReference type="PROSITE" id="PS50222"/>
    </source>
</evidence>
<dbReference type="EMBL" id="PGGS01000074">
    <property type="protein sequence ID" value="PNH09909.1"/>
    <property type="molecule type" value="Genomic_DNA"/>
</dbReference>
<evidence type="ECO:0000313" key="6">
    <source>
        <dbReference type="Proteomes" id="UP000236333"/>
    </source>
</evidence>
<dbReference type="Proteomes" id="UP000236333">
    <property type="component" value="Unassembled WGS sequence"/>
</dbReference>
<dbReference type="PROSITE" id="PS50222">
    <property type="entry name" value="EF_HAND_2"/>
    <property type="match status" value="3"/>
</dbReference>
<evidence type="ECO:0000313" key="5">
    <source>
        <dbReference type="EMBL" id="PNH09909.1"/>
    </source>
</evidence>
<keyword evidence="1" id="KW-0479">Metal-binding</keyword>
<feature type="domain" description="EF-hand" evidence="4">
    <location>
        <begin position="127"/>
        <end position="152"/>
    </location>
</feature>
<accession>A0A2J8ABL1</accession>
<keyword evidence="3" id="KW-0106">Calcium</keyword>
<keyword evidence="6" id="KW-1185">Reference proteome</keyword>
<organism evidence="5 6">
    <name type="scientific">Tetrabaena socialis</name>
    <dbReference type="NCBI Taxonomy" id="47790"/>
    <lineage>
        <taxon>Eukaryota</taxon>
        <taxon>Viridiplantae</taxon>
        <taxon>Chlorophyta</taxon>
        <taxon>core chlorophytes</taxon>
        <taxon>Chlorophyceae</taxon>
        <taxon>CS clade</taxon>
        <taxon>Chlamydomonadales</taxon>
        <taxon>Tetrabaenaceae</taxon>
        <taxon>Tetrabaena</taxon>
    </lineage>
</organism>
<dbReference type="PROSITE" id="PS00018">
    <property type="entry name" value="EF_HAND_1"/>
    <property type="match status" value="3"/>
</dbReference>
<dbReference type="Pfam" id="PF13405">
    <property type="entry name" value="EF-hand_6"/>
    <property type="match status" value="1"/>
</dbReference>
<evidence type="ECO:0000256" key="2">
    <source>
        <dbReference type="ARBA" id="ARBA00022737"/>
    </source>
</evidence>
<dbReference type="GO" id="GO:0005509">
    <property type="term" value="F:calcium ion binding"/>
    <property type="evidence" value="ECO:0007669"/>
    <property type="project" value="InterPro"/>
</dbReference>
<evidence type="ECO:0000256" key="3">
    <source>
        <dbReference type="ARBA" id="ARBA00022837"/>
    </source>
</evidence>
<dbReference type="PANTHER" id="PTHR45942">
    <property type="entry name" value="PROTEIN PHOSPATASE 3 REGULATORY SUBUNIT B ALPHA ISOFORM TYPE 1"/>
    <property type="match status" value="1"/>
</dbReference>
<dbReference type="OrthoDB" id="191686at2759"/>
<protein>
    <submittedName>
        <fullName evidence="5">Calcineurin subunit B</fullName>
    </submittedName>
</protein>